<dbReference type="VEuPathDB" id="VectorBase:AMEM010305"/>
<name>A0A182V7S2_ANOME</name>
<organism evidence="2 3">
    <name type="scientific">Anopheles merus</name>
    <name type="common">Mosquito</name>
    <dbReference type="NCBI Taxonomy" id="30066"/>
    <lineage>
        <taxon>Eukaryota</taxon>
        <taxon>Metazoa</taxon>
        <taxon>Ecdysozoa</taxon>
        <taxon>Arthropoda</taxon>
        <taxon>Hexapoda</taxon>
        <taxon>Insecta</taxon>
        <taxon>Pterygota</taxon>
        <taxon>Neoptera</taxon>
        <taxon>Endopterygota</taxon>
        <taxon>Diptera</taxon>
        <taxon>Nematocera</taxon>
        <taxon>Culicoidea</taxon>
        <taxon>Culicidae</taxon>
        <taxon>Anophelinae</taxon>
        <taxon>Anopheles</taxon>
    </lineage>
</organism>
<evidence type="ECO:0000313" key="2">
    <source>
        <dbReference type="EnsemblMetazoa" id="AMEM010305-PA"/>
    </source>
</evidence>
<keyword evidence="3" id="KW-1185">Reference proteome</keyword>
<dbReference type="EnsemblMetazoa" id="AMEM010305-RA">
    <property type="protein sequence ID" value="AMEM010305-PA"/>
    <property type="gene ID" value="AMEM010305"/>
</dbReference>
<sequence>MQRLTCLPLVDTSLMITSSSSFSQPFSTMLFSGGMLGLLLLMLLLSTGCVLAAITGGAVTAASASVRKGRPGRVEQLFENPNGKGTARQMGRRVGSLYRALTPRKTLRLSQENATTDGASPLL</sequence>
<proteinExistence type="predicted"/>
<accession>A0A182V7S2</accession>
<evidence type="ECO:0000313" key="3">
    <source>
        <dbReference type="Proteomes" id="UP000075903"/>
    </source>
</evidence>
<feature type="transmembrane region" description="Helical" evidence="1">
    <location>
        <begin position="39"/>
        <end position="64"/>
    </location>
</feature>
<evidence type="ECO:0000256" key="1">
    <source>
        <dbReference type="SAM" id="Phobius"/>
    </source>
</evidence>
<dbReference type="AlphaFoldDB" id="A0A182V7S2"/>
<keyword evidence="1" id="KW-0812">Transmembrane</keyword>
<dbReference type="Proteomes" id="UP000075903">
    <property type="component" value="Unassembled WGS sequence"/>
</dbReference>
<keyword evidence="1" id="KW-0472">Membrane</keyword>
<keyword evidence="1" id="KW-1133">Transmembrane helix</keyword>
<reference evidence="2" key="1">
    <citation type="submission" date="2020-05" db="UniProtKB">
        <authorList>
            <consortium name="EnsemblMetazoa"/>
        </authorList>
    </citation>
    <scope>IDENTIFICATION</scope>
    <source>
        <strain evidence="2">MAF</strain>
    </source>
</reference>
<protein>
    <submittedName>
        <fullName evidence="2">Uncharacterized protein</fullName>
    </submittedName>
</protein>